<accession>A0A4R6C1U9</accession>
<dbReference type="Pfam" id="PF13955">
    <property type="entry name" value="Fst_toxin"/>
    <property type="match status" value="1"/>
</dbReference>
<dbReference type="RefSeq" id="WP_133420420.1">
    <property type="nucleotide sequence ID" value="NZ_SDGP01000007.1"/>
</dbReference>
<dbReference type="NCBIfam" id="NF033608">
    <property type="entry name" value="type_I_tox_Fst"/>
    <property type="match status" value="1"/>
</dbReference>
<name>A0A4R6C1U9_9STAP</name>
<dbReference type="InterPro" id="IPR025882">
    <property type="entry name" value="Toxin_Fst"/>
</dbReference>
<keyword evidence="1" id="KW-1133">Transmembrane helix</keyword>
<evidence type="ECO:0000313" key="3">
    <source>
        <dbReference type="Proteomes" id="UP000294865"/>
    </source>
</evidence>
<keyword evidence="1" id="KW-0812">Transmembrane</keyword>
<comment type="caution">
    <text evidence="2">The sequence shown here is derived from an EMBL/GenBank/DDBJ whole genome shotgun (WGS) entry which is preliminary data.</text>
</comment>
<evidence type="ECO:0000313" key="2">
    <source>
        <dbReference type="EMBL" id="TDM15191.1"/>
    </source>
</evidence>
<protein>
    <submittedName>
        <fullName evidence="2">Type I toxin-antitoxin system Fst family toxin</fullName>
    </submittedName>
</protein>
<feature type="transmembrane region" description="Helical" evidence="1">
    <location>
        <begin position="6"/>
        <end position="25"/>
    </location>
</feature>
<gene>
    <name evidence="2" type="ORF">ETI04_10815</name>
</gene>
<reference evidence="2 3" key="1">
    <citation type="submission" date="2019-01" db="EMBL/GenBank/DDBJ databases">
        <title>Draft genome sequences of Macrococcus caseolyticus, Macrococcus canis, Macrococcus bohemicus and Macrococcus goetzii.</title>
        <authorList>
            <person name="Mazhar S."/>
            <person name="Altermann E."/>
            <person name="Hill C."/>
            <person name="Mcauliffe O."/>
        </authorList>
    </citation>
    <scope>NUCLEOTIDE SEQUENCE [LARGE SCALE GENOMIC DNA]</scope>
    <source>
        <strain evidence="2 3">DPC7162</strain>
    </source>
</reference>
<sequence length="30" mass="3424">MEIIFVDIIAPIIVGVVLALFSHWLDQRKS</sequence>
<organism evidence="2 3">
    <name type="scientific">Macrococcoides canis</name>
    <dbReference type="NCBI Taxonomy" id="1855823"/>
    <lineage>
        <taxon>Bacteria</taxon>
        <taxon>Bacillati</taxon>
        <taxon>Bacillota</taxon>
        <taxon>Bacilli</taxon>
        <taxon>Bacillales</taxon>
        <taxon>Staphylococcaceae</taxon>
        <taxon>Macrococcoides</taxon>
    </lineage>
</organism>
<dbReference type="EMBL" id="SDQG01000009">
    <property type="protein sequence ID" value="TDM15191.1"/>
    <property type="molecule type" value="Genomic_DNA"/>
</dbReference>
<dbReference type="Proteomes" id="UP000294865">
    <property type="component" value="Unassembled WGS sequence"/>
</dbReference>
<proteinExistence type="predicted"/>
<keyword evidence="1" id="KW-0472">Membrane</keyword>
<evidence type="ECO:0000256" key="1">
    <source>
        <dbReference type="SAM" id="Phobius"/>
    </source>
</evidence>
<dbReference type="AlphaFoldDB" id="A0A4R6C1U9"/>